<dbReference type="GO" id="GO:0030026">
    <property type="term" value="P:intracellular manganese ion homeostasis"/>
    <property type="evidence" value="ECO:0007669"/>
    <property type="project" value="TreeGrafter"/>
</dbReference>
<name>A0AAV5REX6_STABA</name>
<evidence type="ECO:0000313" key="7">
    <source>
        <dbReference type="EMBL" id="GMM49166.1"/>
    </source>
</evidence>
<proteinExistence type="inferred from homology"/>
<dbReference type="HAMAP" id="MF_00221">
    <property type="entry name" value="NRAMP"/>
    <property type="match status" value="1"/>
</dbReference>
<comment type="subcellular location">
    <subcellularLocation>
        <location evidence="1">Membrane</location>
        <topology evidence="1">Multi-pass membrane protein</topology>
    </subcellularLocation>
</comment>
<dbReference type="PANTHER" id="PTHR11706:SF50">
    <property type="entry name" value="MANGANESE TRANSPORTER SMF2"/>
    <property type="match status" value="1"/>
</dbReference>
<dbReference type="GO" id="GO:0015086">
    <property type="term" value="F:cadmium ion transmembrane transporter activity"/>
    <property type="evidence" value="ECO:0007669"/>
    <property type="project" value="TreeGrafter"/>
</dbReference>
<keyword evidence="3 6" id="KW-1133">Transmembrane helix</keyword>
<dbReference type="Proteomes" id="UP001362899">
    <property type="component" value="Unassembled WGS sequence"/>
</dbReference>
<feature type="transmembrane region" description="Helical" evidence="6">
    <location>
        <begin position="354"/>
        <end position="372"/>
    </location>
</feature>
<feature type="transmembrane region" description="Helical" evidence="6">
    <location>
        <begin position="50"/>
        <end position="77"/>
    </location>
</feature>
<reference evidence="7 8" key="1">
    <citation type="journal article" date="2023" name="Elife">
        <title>Identification of key yeast species and microbe-microbe interactions impacting larval growth of Drosophila in the wild.</title>
        <authorList>
            <person name="Mure A."/>
            <person name="Sugiura Y."/>
            <person name="Maeda R."/>
            <person name="Honda K."/>
            <person name="Sakurai N."/>
            <person name="Takahashi Y."/>
            <person name="Watada M."/>
            <person name="Katoh T."/>
            <person name="Gotoh A."/>
            <person name="Gotoh Y."/>
            <person name="Taniguchi I."/>
            <person name="Nakamura K."/>
            <person name="Hayashi T."/>
            <person name="Katayama T."/>
            <person name="Uemura T."/>
            <person name="Hattori Y."/>
        </authorList>
    </citation>
    <scope>NUCLEOTIDE SEQUENCE [LARGE SCALE GENOMIC DNA]</scope>
    <source>
        <strain evidence="7 8">SB-73</strain>
    </source>
</reference>
<dbReference type="AlphaFoldDB" id="A0AAV5REX6"/>
<dbReference type="GO" id="GO:0005886">
    <property type="term" value="C:plasma membrane"/>
    <property type="evidence" value="ECO:0007669"/>
    <property type="project" value="TreeGrafter"/>
</dbReference>
<dbReference type="NCBIfam" id="TIGR01197">
    <property type="entry name" value="nramp"/>
    <property type="match status" value="1"/>
</dbReference>
<evidence type="ECO:0000256" key="2">
    <source>
        <dbReference type="ARBA" id="ARBA00022692"/>
    </source>
</evidence>
<dbReference type="PRINTS" id="PR00447">
    <property type="entry name" value="NATRESASSCMP"/>
</dbReference>
<feature type="region of interest" description="Disordered" evidence="5">
    <location>
        <begin position="418"/>
        <end position="475"/>
    </location>
</feature>
<comment type="caution">
    <text evidence="7">The sequence shown here is derived from an EMBL/GenBank/DDBJ whole genome shotgun (WGS) entry which is preliminary data.</text>
</comment>
<evidence type="ECO:0000256" key="4">
    <source>
        <dbReference type="ARBA" id="ARBA00023136"/>
    </source>
</evidence>
<evidence type="ECO:0000256" key="6">
    <source>
        <dbReference type="SAM" id="Phobius"/>
    </source>
</evidence>
<dbReference type="EMBL" id="BTGC01000001">
    <property type="protein sequence ID" value="GMM49166.1"/>
    <property type="molecule type" value="Genomic_DNA"/>
</dbReference>
<protein>
    <submittedName>
        <fullName evidence="7">Divalent metal ion transporter</fullName>
    </submittedName>
</protein>
<accession>A0AAV5REX6</accession>
<organism evidence="7 8">
    <name type="scientific">Starmerella bacillaris</name>
    <name type="common">Yeast</name>
    <name type="synonym">Candida zemplinina</name>
    <dbReference type="NCBI Taxonomy" id="1247836"/>
    <lineage>
        <taxon>Eukaryota</taxon>
        <taxon>Fungi</taxon>
        <taxon>Dikarya</taxon>
        <taxon>Ascomycota</taxon>
        <taxon>Saccharomycotina</taxon>
        <taxon>Dipodascomycetes</taxon>
        <taxon>Dipodascales</taxon>
        <taxon>Trichomonascaceae</taxon>
        <taxon>Starmerella</taxon>
    </lineage>
</organism>
<sequence>MLKYFHKTKELVHKYVKFFGPGILVSVAYMDPGNYSTAVSGGATYEYKLLFVILVSNLFAVVLQILCAQLGAVTGLNLAQNCRKHLPRWLCISLYVLTEFAIIATDLAEVVGTAISLNILLNIPLSVGVLLTIVDVMVVLAAYDPNGPMWLVRYFEYFVSLLVAAVVACFCLELAKIHPEHPEDIFYGFFPSIQLFERKAIYQSCAILGATVMPHSLYLGSGIVQPRLKDYDESHGLIDAKEEVYRPSVSAIKYCMRFTIAELVISLCTVAVFVNSAILIVAGATMYQTEEAFDADLYSIYSMLGSLLGKAAGTIFALALLFSGQSAGVVCTLAGQMVSEGFVHWTVKPWLRRMITRLLAIAPCLGISFFVGRQGLATALNASQVVLSMLLPFVSAPLIYFTISKKIMSVPLKPSEYPNQHMHNTDLPRAGPSSPVSVEGRSSEEGHNIARVEPLDLDNYNDDPHAEEQDSTPMLNDAEIPDNLETHLLLNDEVTSSDASYFRLNSEGKLYKDMSSSKTMRVLSVIIFVLVSALNLFLLISMALGIEDAHV</sequence>
<dbReference type="GO" id="GO:0005384">
    <property type="term" value="F:manganese ion transmembrane transporter activity"/>
    <property type="evidence" value="ECO:0007669"/>
    <property type="project" value="TreeGrafter"/>
</dbReference>
<keyword evidence="4 6" id="KW-0472">Membrane</keyword>
<gene>
    <name evidence="7" type="ORF">DASB73_001240</name>
</gene>
<dbReference type="GO" id="GO:0034755">
    <property type="term" value="P:iron ion transmembrane transport"/>
    <property type="evidence" value="ECO:0007669"/>
    <property type="project" value="TreeGrafter"/>
</dbReference>
<feature type="transmembrane region" description="Helical" evidence="6">
    <location>
        <begin position="307"/>
        <end position="333"/>
    </location>
</feature>
<keyword evidence="8" id="KW-1185">Reference proteome</keyword>
<evidence type="ECO:0000256" key="5">
    <source>
        <dbReference type="SAM" id="MobiDB-lite"/>
    </source>
</evidence>
<feature type="transmembrane region" description="Helical" evidence="6">
    <location>
        <begin position="155"/>
        <end position="175"/>
    </location>
</feature>
<dbReference type="PANTHER" id="PTHR11706">
    <property type="entry name" value="SOLUTE CARRIER PROTEIN FAMILY 11 MEMBER"/>
    <property type="match status" value="1"/>
</dbReference>
<feature type="transmembrane region" description="Helical" evidence="6">
    <location>
        <begin position="263"/>
        <end position="287"/>
    </location>
</feature>
<evidence type="ECO:0000256" key="3">
    <source>
        <dbReference type="ARBA" id="ARBA00022989"/>
    </source>
</evidence>
<evidence type="ECO:0000313" key="8">
    <source>
        <dbReference type="Proteomes" id="UP001362899"/>
    </source>
</evidence>
<feature type="transmembrane region" description="Helical" evidence="6">
    <location>
        <begin position="89"/>
        <end position="107"/>
    </location>
</feature>
<dbReference type="NCBIfam" id="NF037982">
    <property type="entry name" value="Nramp_1"/>
    <property type="match status" value="1"/>
</dbReference>
<feature type="transmembrane region" description="Helical" evidence="6">
    <location>
        <begin position="522"/>
        <end position="546"/>
    </location>
</feature>
<evidence type="ECO:0000256" key="1">
    <source>
        <dbReference type="ARBA" id="ARBA00004141"/>
    </source>
</evidence>
<keyword evidence="2 6" id="KW-0812">Transmembrane</keyword>
<feature type="transmembrane region" description="Helical" evidence="6">
    <location>
        <begin position="384"/>
        <end position="403"/>
    </location>
</feature>
<feature type="compositionally biased region" description="Basic and acidic residues" evidence="5">
    <location>
        <begin position="441"/>
        <end position="454"/>
    </location>
</feature>
<dbReference type="InterPro" id="IPR001046">
    <property type="entry name" value="NRAMP_fam"/>
</dbReference>
<feature type="transmembrane region" description="Helical" evidence="6">
    <location>
        <begin position="119"/>
        <end position="143"/>
    </location>
</feature>
<dbReference type="Pfam" id="PF01566">
    <property type="entry name" value="Nramp"/>
    <property type="match status" value="1"/>
</dbReference>